<organism evidence="3 4">
    <name type="scientific">Capnocytophaga ochracea</name>
    <dbReference type="NCBI Taxonomy" id="1018"/>
    <lineage>
        <taxon>Bacteria</taxon>
        <taxon>Pseudomonadati</taxon>
        <taxon>Bacteroidota</taxon>
        <taxon>Flavobacteriia</taxon>
        <taxon>Flavobacteriales</taxon>
        <taxon>Flavobacteriaceae</taxon>
        <taxon>Capnocytophaga</taxon>
    </lineage>
</organism>
<dbReference type="EMBL" id="UAVS01000001">
    <property type="protein sequence ID" value="SQA92791.1"/>
    <property type="molecule type" value="Genomic_DNA"/>
</dbReference>
<feature type="domain" description="Outer membrane protein beta-barrel" evidence="2">
    <location>
        <begin position="18"/>
        <end position="189"/>
    </location>
</feature>
<dbReference type="Pfam" id="PF13568">
    <property type="entry name" value="OMP_b-brl_2"/>
    <property type="match status" value="1"/>
</dbReference>
<dbReference type="AlphaFoldDB" id="A0A2X2STA8"/>
<evidence type="ECO:0000313" key="4">
    <source>
        <dbReference type="Proteomes" id="UP000250169"/>
    </source>
</evidence>
<dbReference type="Proteomes" id="UP000250169">
    <property type="component" value="Unassembled WGS sequence"/>
</dbReference>
<sequence length="254" mass="28702">MKRFLITIVFLSVATLGFSQTAIGVKLNNPLATVSVITPKTANESYNIEYFGHSGVFNTGVFFRLPLKTHWVFLPEVMYKREAIPFRPEGSDLKLSDRHFIRFDCLEVPILLQIEGKKKFRGFGQIGVAPKFLLLASYSEKQYSEKYDITSHFNSVVMNLHLGGGVMWEFPKIILTVDGRFSTNLSPLTNQEPTPYLNFKDAQSYYFAISVGVGFKLSKNRPLQEQEPPVIAPQPESTAPVEAPTQETTEVREE</sequence>
<dbReference type="InterPro" id="IPR025665">
    <property type="entry name" value="Beta-barrel_OMP_2"/>
</dbReference>
<protein>
    <recommendedName>
        <fullName evidence="2">Outer membrane protein beta-barrel domain-containing protein</fullName>
    </recommendedName>
</protein>
<evidence type="ECO:0000313" key="3">
    <source>
        <dbReference type="EMBL" id="SQA92791.1"/>
    </source>
</evidence>
<feature type="region of interest" description="Disordered" evidence="1">
    <location>
        <begin position="224"/>
        <end position="254"/>
    </location>
</feature>
<accession>A0A2X2STA8</accession>
<reference evidence="3 4" key="1">
    <citation type="submission" date="2018-06" db="EMBL/GenBank/DDBJ databases">
        <authorList>
            <consortium name="Pathogen Informatics"/>
            <person name="Doyle S."/>
        </authorList>
    </citation>
    <scope>NUCLEOTIDE SEQUENCE [LARGE SCALE GENOMIC DNA]</scope>
    <source>
        <strain evidence="3 4">NCTC11545</strain>
    </source>
</reference>
<evidence type="ECO:0000256" key="1">
    <source>
        <dbReference type="SAM" id="MobiDB-lite"/>
    </source>
</evidence>
<gene>
    <name evidence="3" type="ORF">NCTC11545_00151</name>
</gene>
<name>A0A2X2STA8_CAPOC</name>
<dbReference type="RefSeq" id="WP_111971910.1">
    <property type="nucleotide sequence ID" value="NZ_UAVS01000001.1"/>
</dbReference>
<evidence type="ECO:0000259" key="2">
    <source>
        <dbReference type="Pfam" id="PF13568"/>
    </source>
</evidence>
<proteinExistence type="predicted"/>